<reference evidence="3" key="1">
    <citation type="submission" date="2020-05" db="EMBL/GenBank/DDBJ databases">
        <title>Phylogenomic resolution of chytrid fungi.</title>
        <authorList>
            <person name="Stajich J.E."/>
            <person name="Amses K."/>
            <person name="Simmons R."/>
            <person name="Seto K."/>
            <person name="Myers J."/>
            <person name="Bonds A."/>
            <person name="Quandt C.A."/>
            <person name="Barry K."/>
            <person name="Liu P."/>
            <person name="Grigoriev I."/>
            <person name="Longcore J.E."/>
            <person name="James T.Y."/>
        </authorList>
    </citation>
    <scope>NUCLEOTIDE SEQUENCE</scope>
    <source>
        <strain evidence="3">JEL0379</strain>
    </source>
</reference>
<feature type="transmembrane region" description="Helical" evidence="2">
    <location>
        <begin position="113"/>
        <end position="132"/>
    </location>
</feature>
<comment type="caution">
    <text evidence="3">The sequence shown here is derived from an EMBL/GenBank/DDBJ whole genome shotgun (WGS) entry which is preliminary data.</text>
</comment>
<protein>
    <submittedName>
        <fullName evidence="3">Uncharacterized protein</fullName>
    </submittedName>
</protein>
<proteinExistence type="predicted"/>
<feature type="region of interest" description="Disordered" evidence="1">
    <location>
        <begin position="277"/>
        <end position="314"/>
    </location>
</feature>
<dbReference type="EMBL" id="JADGJQ010000093">
    <property type="protein sequence ID" value="KAJ3170814.1"/>
    <property type="molecule type" value="Genomic_DNA"/>
</dbReference>
<gene>
    <name evidence="3" type="ORF">HDU87_008698</name>
</gene>
<evidence type="ECO:0000313" key="3">
    <source>
        <dbReference type="EMBL" id="KAJ3170814.1"/>
    </source>
</evidence>
<keyword evidence="2" id="KW-1133">Transmembrane helix</keyword>
<evidence type="ECO:0000256" key="1">
    <source>
        <dbReference type="SAM" id="MobiDB-lite"/>
    </source>
</evidence>
<name>A0AAD5TD76_9FUNG</name>
<dbReference type="Proteomes" id="UP001212152">
    <property type="component" value="Unassembled WGS sequence"/>
</dbReference>
<accession>A0AAD5TD76</accession>
<feature type="transmembrane region" description="Helical" evidence="2">
    <location>
        <begin position="152"/>
        <end position="171"/>
    </location>
</feature>
<sequence length="314" mass="34082">MDAGLSFNACWVIAINTGMNWVQLVGCVLIFYGYIISARVGLWNVVLAHGVTGFLGTTLETAFTANMLSGSERNVALLLGFNEINWIAHETLTVYYSLRKTEIALTNNRFRNYLRALMGILALGFAGLRINIGRLRVRDNTTSNSEILEAHSYAFIAWGLADLIIFALLLLKTRRDVKEVADAGMSSQTGGLLLTLMKSSLLRLTVICVNTLAIIVVGQYTEPGPALQSFGTFLWMVKGTYPMILLFDIMSTQAAIRGHGSLGGGTGSGAKSTVVMEAKPGRETSQLLTRKTTRSGRGADLETRTEGEQSMAQA</sequence>
<feature type="transmembrane region" description="Helical" evidence="2">
    <location>
        <begin position="12"/>
        <end position="35"/>
    </location>
</feature>
<keyword evidence="2" id="KW-0812">Transmembrane</keyword>
<feature type="transmembrane region" description="Helical" evidence="2">
    <location>
        <begin position="201"/>
        <end position="220"/>
    </location>
</feature>
<organism evidence="3 4">
    <name type="scientific">Geranomyces variabilis</name>
    <dbReference type="NCBI Taxonomy" id="109894"/>
    <lineage>
        <taxon>Eukaryota</taxon>
        <taxon>Fungi</taxon>
        <taxon>Fungi incertae sedis</taxon>
        <taxon>Chytridiomycota</taxon>
        <taxon>Chytridiomycota incertae sedis</taxon>
        <taxon>Chytridiomycetes</taxon>
        <taxon>Spizellomycetales</taxon>
        <taxon>Powellomycetaceae</taxon>
        <taxon>Geranomyces</taxon>
    </lineage>
</organism>
<feature type="compositionally biased region" description="Basic and acidic residues" evidence="1">
    <location>
        <begin position="297"/>
        <end position="307"/>
    </location>
</feature>
<evidence type="ECO:0000256" key="2">
    <source>
        <dbReference type="SAM" id="Phobius"/>
    </source>
</evidence>
<evidence type="ECO:0000313" key="4">
    <source>
        <dbReference type="Proteomes" id="UP001212152"/>
    </source>
</evidence>
<feature type="transmembrane region" description="Helical" evidence="2">
    <location>
        <begin position="226"/>
        <end position="247"/>
    </location>
</feature>
<keyword evidence="4" id="KW-1185">Reference proteome</keyword>
<dbReference type="AlphaFoldDB" id="A0AAD5TD76"/>
<keyword evidence="2" id="KW-0472">Membrane</keyword>